<name>A0A6H5IJK1_9HYME</name>
<evidence type="ECO:0000256" key="1">
    <source>
        <dbReference type="ARBA" id="ARBA00006914"/>
    </source>
</evidence>
<feature type="domain" description="AAA+ ATPase" evidence="5">
    <location>
        <begin position="547"/>
        <end position="683"/>
    </location>
</feature>
<dbReference type="Gene3D" id="1.10.8.60">
    <property type="match status" value="1"/>
</dbReference>
<dbReference type="InterPro" id="IPR027417">
    <property type="entry name" value="P-loop_NTPase"/>
</dbReference>
<gene>
    <name evidence="6" type="ORF">TBRA_LOCUS10171</name>
</gene>
<dbReference type="EMBL" id="CADCXV010000905">
    <property type="protein sequence ID" value="CAB0038386.1"/>
    <property type="molecule type" value="Genomic_DNA"/>
</dbReference>
<dbReference type="OrthoDB" id="27435at2759"/>
<dbReference type="GO" id="GO:0042254">
    <property type="term" value="P:ribosome biogenesis"/>
    <property type="evidence" value="ECO:0007669"/>
    <property type="project" value="TreeGrafter"/>
</dbReference>
<feature type="domain" description="AAA+ ATPase" evidence="5">
    <location>
        <begin position="280"/>
        <end position="452"/>
    </location>
</feature>
<dbReference type="GO" id="GO:1990275">
    <property type="term" value="F:preribosome binding"/>
    <property type="evidence" value="ECO:0007669"/>
    <property type="project" value="TreeGrafter"/>
</dbReference>
<feature type="region of interest" description="Disordered" evidence="4">
    <location>
        <begin position="72"/>
        <end position="184"/>
    </location>
</feature>
<dbReference type="InterPro" id="IPR003959">
    <property type="entry name" value="ATPase_AAA_core"/>
</dbReference>
<feature type="region of interest" description="Disordered" evidence="4">
    <location>
        <begin position="200"/>
        <end position="220"/>
    </location>
</feature>
<organism evidence="6 7">
    <name type="scientific">Trichogramma brassicae</name>
    <dbReference type="NCBI Taxonomy" id="86971"/>
    <lineage>
        <taxon>Eukaryota</taxon>
        <taxon>Metazoa</taxon>
        <taxon>Ecdysozoa</taxon>
        <taxon>Arthropoda</taxon>
        <taxon>Hexapoda</taxon>
        <taxon>Insecta</taxon>
        <taxon>Pterygota</taxon>
        <taxon>Neoptera</taxon>
        <taxon>Endopterygota</taxon>
        <taxon>Hymenoptera</taxon>
        <taxon>Apocrita</taxon>
        <taxon>Proctotrupomorpha</taxon>
        <taxon>Chalcidoidea</taxon>
        <taxon>Trichogrammatidae</taxon>
        <taxon>Trichogramma</taxon>
    </lineage>
</organism>
<dbReference type="AlphaFoldDB" id="A0A6H5IJK1"/>
<evidence type="ECO:0000259" key="5">
    <source>
        <dbReference type="SMART" id="SM00382"/>
    </source>
</evidence>
<feature type="compositionally biased region" description="Basic and acidic residues" evidence="4">
    <location>
        <begin position="72"/>
        <end position="88"/>
    </location>
</feature>
<dbReference type="SMART" id="SM00382">
    <property type="entry name" value="AAA"/>
    <property type="match status" value="2"/>
</dbReference>
<dbReference type="InterPro" id="IPR031996">
    <property type="entry name" value="NVL2_nucleolin-bd"/>
</dbReference>
<feature type="compositionally biased region" description="Low complexity" evidence="4">
    <location>
        <begin position="123"/>
        <end position="139"/>
    </location>
</feature>
<dbReference type="Pfam" id="PF17862">
    <property type="entry name" value="AAA_lid_3"/>
    <property type="match status" value="1"/>
</dbReference>
<dbReference type="GO" id="GO:0016887">
    <property type="term" value="F:ATP hydrolysis activity"/>
    <property type="evidence" value="ECO:0007669"/>
    <property type="project" value="InterPro"/>
</dbReference>
<dbReference type="FunFam" id="3.40.50.300:FF:000149">
    <property type="entry name" value="Nuclear valosin-containing protein-like"/>
    <property type="match status" value="1"/>
</dbReference>
<dbReference type="Proteomes" id="UP000479190">
    <property type="component" value="Unassembled WGS sequence"/>
</dbReference>
<feature type="compositionally biased region" description="Low complexity" evidence="4">
    <location>
        <begin position="200"/>
        <end position="209"/>
    </location>
</feature>
<evidence type="ECO:0000256" key="2">
    <source>
        <dbReference type="ARBA" id="ARBA00022741"/>
    </source>
</evidence>
<dbReference type="GO" id="GO:0003723">
    <property type="term" value="F:RNA binding"/>
    <property type="evidence" value="ECO:0007669"/>
    <property type="project" value="TreeGrafter"/>
</dbReference>
<dbReference type="Gene3D" id="3.40.50.300">
    <property type="entry name" value="P-loop containing nucleotide triphosphate hydrolases"/>
    <property type="match status" value="2"/>
</dbReference>
<keyword evidence="2" id="KW-0547">Nucleotide-binding</keyword>
<dbReference type="InterPro" id="IPR050168">
    <property type="entry name" value="AAA_ATPase_domain"/>
</dbReference>
<dbReference type="InterPro" id="IPR038100">
    <property type="entry name" value="NLV2_N_sf"/>
</dbReference>
<dbReference type="Gene3D" id="1.10.10.2010">
    <property type="match status" value="1"/>
</dbReference>
<evidence type="ECO:0000256" key="4">
    <source>
        <dbReference type="SAM" id="MobiDB-lite"/>
    </source>
</evidence>
<evidence type="ECO:0000313" key="6">
    <source>
        <dbReference type="EMBL" id="CAB0038386.1"/>
    </source>
</evidence>
<dbReference type="PANTHER" id="PTHR23077:SF171">
    <property type="entry name" value="NUCLEAR VALOSIN-CONTAINING PROTEIN-LIKE"/>
    <property type="match status" value="1"/>
</dbReference>
<dbReference type="Pfam" id="PF16725">
    <property type="entry name" value="Nucleolin_bd"/>
    <property type="match status" value="1"/>
</dbReference>
<feature type="compositionally biased region" description="Low complexity" evidence="4">
    <location>
        <begin position="166"/>
        <end position="184"/>
    </location>
</feature>
<dbReference type="GO" id="GO:0005634">
    <property type="term" value="C:nucleus"/>
    <property type="evidence" value="ECO:0007669"/>
    <property type="project" value="TreeGrafter"/>
</dbReference>
<dbReference type="Pfam" id="PF00004">
    <property type="entry name" value="AAA"/>
    <property type="match status" value="2"/>
</dbReference>
<dbReference type="InterPro" id="IPR003593">
    <property type="entry name" value="AAA+_ATPase"/>
</dbReference>
<reference evidence="6 7" key="1">
    <citation type="submission" date="2020-02" db="EMBL/GenBank/DDBJ databases">
        <authorList>
            <person name="Ferguson B K."/>
        </authorList>
    </citation>
    <scope>NUCLEOTIDE SEQUENCE [LARGE SCALE GENOMIC DNA]</scope>
</reference>
<comment type="similarity">
    <text evidence="1">Belongs to the AAA ATPase family.</text>
</comment>
<dbReference type="SUPFAM" id="SSF52540">
    <property type="entry name" value="P-loop containing nucleoside triphosphate hydrolases"/>
    <property type="match status" value="2"/>
</dbReference>
<dbReference type="PROSITE" id="PS00674">
    <property type="entry name" value="AAA"/>
    <property type="match status" value="1"/>
</dbReference>
<evidence type="ECO:0000313" key="7">
    <source>
        <dbReference type="Proteomes" id="UP000479190"/>
    </source>
</evidence>
<feature type="compositionally biased region" description="Polar residues" evidence="4">
    <location>
        <begin position="146"/>
        <end position="165"/>
    </location>
</feature>
<evidence type="ECO:0000256" key="3">
    <source>
        <dbReference type="ARBA" id="ARBA00022840"/>
    </source>
</evidence>
<sequence length="806" mass="88927">MADTLQRKYRDYKGKKRGPFRALVRRAYDEITENLAKTQNSQDPWTDDNEIEIESDNQADTVPSEYLQCYKRKEPDHQNGNSSDKELIDISSDDDQDKSTSTVVNKSSGVLSQGAQPTKKARLSPSVSNPSLNSRLNVPWPDITIHKTTNVPPVKSNQSNQLNPWHQSSQSSYASHASHTSHSNQVNEVNQLNQLNQQKLSNNSSQSHQTGKLKKKLKDKDTESTIQDVIISKKEKQAPATVPKVNFSDIGGNSKILETIVKLMIHVKQPETYAKLKITPPKGCILHGPPGCGKSLLVSAIAGQKLQLLMFLVPLQQKLNRQKLLVLLQQKLKKQKLLILLQQKLKTEIASTSVAETKKTEIASTSEVETKSTEGAITSVDENKSTEVASTSAAETIDIEAPSTSTAVIKSTEVAETQLTEIAETQYETANEIESNTMINEVEMRSPIEEPLLKIESPNKFEDILSWLRNDSLLTPEQLELLTIEEQDFELALKNVQPSAKREGFATVPDVTWDDIGSLQHIREELQMAILAPVKFSDDFENLGLEASTGVLLCGPPGCGKTLLAKAIANEAGINFISVKGPELLNMYVGESERAVRQCFLRARNSAPCVIFFDELDALCPKRSEGDSSASSRVVNQLLTEMDGVEGRKNVFILAASNRPDIIDPAVLRPGRLGKILYVGLPNPNDRVDILTAVTKNGTKPKLAADVDLKALAERCAGYTGADLAAFVHEAGVEKVREIMQGAFGPTEVCARHFEAAFAKIKPSVTEKDIKHYEKLRLRYAVNTTDTTDVQMKLEIPEAEIEAMET</sequence>
<dbReference type="InterPro" id="IPR003960">
    <property type="entry name" value="ATPase_AAA_CS"/>
</dbReference>
<keyword evidence="7" id="KW-1185">Reference proteome</keyword>
<feature type="compositionally biased region" description="Polar residues" evidence="4">
    <location>
        <begin position="103"/>
        <end position="116"/>
    </location>
</feature>
<dbReference type="InterPro" id="IPR041569">
    <property type="entry name" value="AAA_lid_3"/>
</dbReference>
<dbReference type="CDD" id="cd19530">
    <property type="entry name" value="RecA-like_NVL_r2-like"/>
    <property type="match status" value="1"/>
</dbReference>
<accession>A0A6H5IJK1</accession>
<protein>
    <recommendedName>
        <fullName evidence="5">AAA+ ATPase domain-containing protein</fullName>
    </recommendedName>
</protein>
<proteinExistence type="inferred from homology"/>
<dbReference type="GO" id="GO:0005524">
    <property type="term" value="F:ATP binding"/>
    <property type="evidence" value="ECO:0007669"/>
    <property type="project" value="UniProtKB-KW"/>
</dbReference>
<dbReference type="PANTHER" id="PTHR23077">
    <property type="entry name" value="AAA-FAMILY ATPASE"/>
    <property type="match status" value="1"/>
</dbReference>
<keyword evidence="3" id="KW-0067">ATP-binding</keyword>